<dbReference type="InterPro" id="IPR005467">
    <property type="entry name" value="His_kinase_dom"/>
</dbReference>
<dbReference type="PANTHER" id="PTHR43065:SF10">
    <property type="entry name" value="PEROXIDE STRESS-ACTIVATED HISTIDINE KINASE MAK3"/>
    <property type="match status" value="1"/>
</dbReference>
<evidence type="ECO:0000256" key="3">
    <source>
        <dbReference type="ARBA" id="ARBA00022741"/>
    </source>
</evidence>
<protein>
    <submittedName>
        <fullName evidence="8">GHKL domain-containing protein</fullName>
    </submittedName>
</protein>
<proteinExistence type="predicted"/>
<keyword evidence="1" id="KW-0597">Phosphoprotein</keyword>
<gene>
    <name evidence="8" type="ORF">KS419_02765</name>
</gene>
<reference evidence="8 9" key="1">
    <citation type="submission" date="2021-06" db="EMBL/GenBank/DDBJ databases">
        <title>Bacillus sp. RD4P76, an endophyte from a halophyte.</title>
        <authorList>
            <person name="Sun J.-Q."/>
        </authorList>
    </citation>
    <scope>NUCLEOTIDE SEQUENCE [LARGE SCALE GENOMIC DNA]</scope>
    <source>
        <strain evidence="8 9">CGMCC 1.15917</strain>
    </source>
</reference>
<keyword evidence="5" id="KW-0067">ATP-binding</keyword>
<keyword evidence="6" id="KW-0902">Two-component regulatory system</keyword>
<dbReference type="Proteomes" id="UP000784880">
    <property type="component" value="Unassembled WGS sequence"/>
</dbReference>
<keyword evidence="3" id="KW-0547">Nucleotide-binding</keyword>
<dbReference type="InterPro" id="IPR018984">
    <property type="entry name" value="Histidine_kinase_N"/>
</dbReference>
<dbReference type="CDD" id="cd00082">
    <property type="entry name" value="HisKA"/>
    <property type="match status" value="1"/>
</dbReference>
<feature type="domain" description="Histidine kinase" evidence="7">
    <location>
        <begin position="144"/>
        <end position="350"/>
    </location>
</feature>
<comment type="caution">
    <text evidence="8">The sequence shown here is derived from an EMBL/GenBank/DDBJ whole genome shotgun (WGS) entry which is preliminary data.</text>
</comment>
<evidence type="ECO:0000259" key="7">
    <source>
        <dbReference type="PROSITE" id="PS50109"/>
    </source>
</evidence>
<dbReference type="Pfam" id="PF00512">
    <property type="entry name" value="HisKA"/>
    <property type="match status" value="1"/>
</dbReference>
<keyword evidence="4" id="KW-0418">Kinase</keyword>
<dbReference type="EMBL" id="JAHQCS010000042">
    <property type="protein sequence ID" value="MBU9710665.1"/>
    <property type="molecule type" value="Genomic_DNA"/>
</dbReference>
<dbReference type="InterPro" id="IPR003594">
    <property type="entry name" value="HATPase_dom"/>
</dbReference>
<evidence type="ECO:0000313" key="9">
    <source>
        <dbReference type="Proteomes" id="UP000784880"/>
    </source>
</evidence>
<dbReference type="Pfam" id="PF02518">
    <property type="entry name" value="HATPase_c"/>
    <property type="match status" value="1"/>
</dbReference>
<dbReference type="PANTHER" id="PTHR43065">
    <property type="entry name" value="SENSOR HISTIDINE KINASE"/>
    <property type="match status" value="1"/>
</dbReference>
<dbReference type="SMART" id="SM00388">
    <property type="entry name" value="HisKA"/>
    <property type="match status" value="1"/>
</dbReference>
<evidence type="ECO:0000313" key="8">
    <source>
        <dbReference type="EMBL" id="MBU9710665.1"/>
    </source>
</evidence>
<evidence type="ECO:0000256" key="4">
    <source>
        <dbReference type="ARBA" id="ARBA00022777"/>
    </source>
</evidence>
<evidence type="ECO:0000256" key="6">
    <source>
        <dbReference type="ARBA" id="ARBA00023012"/>
    </source>
</evidence>
<dbReference type="PROSITE" id="PS50109">
    <property type="entry name" value="HIS_KIN"/>
    <property type="match status" value="1"/>
</dbReference>
<evidence type="ECO:0000256" key="2">
    <source>
        <dbReference type="ARBA" id="ARBA00022679"/>
    </source>
</evidence>
<name>A0ABS6JAL8_9BACI</name>
<keyword evidence="9" id="KW-1185">Reference proteome</keyword>
<evidence type="ECO:0000256" key="1">
    <source>
        <dbReference type="ARBA" id="ARBA00022553"/>
    </source>
</evidence>
<keyword evidence="2" id="KW-0808">Transferase</keyword>
<accession>A0ABS6JAL8</accession>
<organism evidence="8 9">
    <name type="scientific">Evansella tamaricis</name>
    <dbReference type="NCBI Taxonomy" id="2069301"/>
    <lineage>
        <taxon>Bacteria</taxon>
        <taxon>Bacillati</taxon>
        <taxon>Bacillota</taxon>
        <taxon>Bacilli</taxon>
        <taxon>Bacillales</taxon>
        <taxon>Bacillaceae</taxon>
        <taxon>Evansella</taxon>
    </lineage>
</organism>
<dbReference type="Pfam" id="PF09385">
    <property type="entry name" value="HisK_N"/>
    <property type="match status" value="1"/>
</dbReference>
<dbReference type="SMART" id="SM00387">
    <property type="entry name" value="HATPase_c"/>
    <property type="match status" value="1"/>
</dbReference>
<sequence length="351" mass="40691">MELWETSIVTSNNDIFKEDIRENGYQMYLLVKKMLLGITCEENLKNLAHKVARERMEAGVNIGDFVYNVNRGRSIIVKYVIESGVPHKELQQIIENINEYFDQFCFYAVSRYTTLKDNEIQEKTSFIQQTHNDRLAVLGQLSSSFVHEFRNPLTSIIGFNKLLRKELTSHPYLDIIDQELDQLNFRITQFLHTSKADSKDKKVDEVDLHELLDDILRFLYPSIVEGDVNITTHFSTELKIHANKEELKQVFLNILFNSIDAVKQNKRNREIDVTCDKREGHIYITVKNNGPVIPKSVQETIFEPFFTTKEKGTGIGLYVCKKIVEKHGGDISCDSNNRETRFIIKLGTCMQ</sequence>
<dbReference type="InterPro" id="IPR003661">
    <property type="entry name" value="HisK_dim/P_dom"/>
</dbReference>
<evidence type="ECO:0000256" key="5">
    <source>
        <dbReference type="ARBA" id="ARBA00022840"/>
    </source>
</evidence>